<keyword evidence="18" id="KW-1185">Reference proteome</keyword>
<dbReference type="GO" id="GO:0000166">
    <property type="term" value="F:nucleotide binding"/>
    <property type="evidence" value="ECO:0007669"/>
    <property type="project" value="UniProtKB-KW"/>
</dbReference>
<evidence type="ECO:0000256" key="12">
    <source>
        <dbReference type="ARBA" id="ARBA00047754"/>
    </source>
</evidence>
<evidence type="ECO:0000256" key="9">
    <source>
        <dbReference type="ARBA" id="ARBA00023157"/>
    </source>
</evidence>
<dbReference type="InterPro" id="IPR013678">
    <property type="entry name" value="RNR_2_N"/>
</dbReference>
<dbReference type="STRING" id="1742973.COMA2_190048"/>
<dbReference type="PANTHER" id="PTHR43371">
    <property type="entry name" value="VITAMIN B12-DEPENDENT RIBONUCLEOTIDE REDUCTASE"/>
    <property type="match status" value="1"/>
</dbReference>
<comment type="similarity">
    <text evidence="2 13">Belongs to the ribonucleoside diphosphate reductase class-2 family.</text>
</comment>
<gene>
    <name evidence="17" type="primary">nrdJ</name>
    <name evidence="17" type="ORF">COMA2_190048</name>
</gene>
<reference evidence="18" key="1">
    <citation type="submission" date="2015-10" db="EMBL/GenBank/DDBJ databases">
        <authorList>
            <person name="Luecker S."/>
            <person name="Luecker S."/>
        </authorList>
    </citation>
    <scope>NUCLEOTIDE SEQUENCE [LARGE SCALE GENOMIC DNA]</scope>
</reference>
<proteinExistence type="inferred from homology"/>
<dbReference type="EMBL" id="CZPZ01000011">
    <property type="protein sequence ID" value="CUS34834.1"/>
    <property type="molecule type" value="Genomic_DNA"/>
</dbReference>
<dbReference type="GO" id="GO:0031419">
    <property type="term" value="F:cobalamin binding"/>
    <property type="evidence" value="ECO:0007669"/>
    <property type="project" value="UniProtKB-KW"/>
</dbReference>
<feature type="domain" description="TSCPD" evidence="16">
    <location>
        <begin position="946"/>
        <end position="1050"/>
    </location>
</feature>
<evidence type="ECO:0000313" key="17">
    <source>
        <dbReference type="EMBL" id="CUS34834.1"/>
    </source>
</evidence>
<dbReference type="SUPFAM" id="SSF51998">
    <property type="entry name" value="PFL-like glycyl radical enzymes"/>
    <property type="match status" value="1"/>
</dbReference>
<evidence type="ECO:0000256" key="10">
    <source>
        <dbReference type="ARBA" id="ARBA00023285"/>
    </source>
</evidence>
<comment type="function">
    <text evidence="11 13">Catalyzes the reduction of ribonucleotides to deoxyribonucleotides. May function to provide a pool of deoxyribonucleotide precursors for DNA repair during oxygen limitation and/or for immediate growth after restoration of oxygen.</text>
</comment>
<dbReference type="Pfam" id="PF02867">
    <property type="entry name" value="Ribonuc_red_lgC"/>
    <property type="match status" value="2"/>
</dbReference>
<dbReference type="PANTHER" id="PTHR43371:SF1">
    <property type="entry name" value="RIBONUCLEOSIDE-DIPHOSPHATE REDUCTASE"/>
    <property type="match status" value="1"/>
</dbReference>
<organism evidence="17 18">
    <name type="scientific">Candidatus Nitrospira nitrificans</name>
    <dbReference type="NCBI Taxonomy" id="1742973"/>
    <lineage>
        <taxon>Bacteria</taxon>
        <taxon>Pseudomonadati</taxon>
        <taxon>Nitrospirota</taxon>
        <taxon>Nitrospiria</taxon>
        <taxon>Nitrospirales</taxon>
        <taxon>Nitrospiraceae</taxon>
        <taxon>Nitrospira</taxon>
    </lineage>
</organism>
<dbReference type="OrthoDB" id="9762933at2"/>
<evidence type="ECO:0000256" key="11">
    <source>
        <dbReference type="ARBA" id="ARBA00025437"/>
    </source>
</evidence>
<comment type="cofactor">
    <cofactor evidence="1 13">
        <name>adenosylcob(III)alamin</name>
        <dbReference type="ChEBI" id="CHEBI:18408"/>
    </cofactor>
</comment>
<keyword evidence="6 13" id="KW-0237">DNA synthesis</keyword>
<dbReference type="GO" id="GO:0071897">
    <property type="term" value="P:DNA biosynthetic process"/>
    <property type="evidence" value="ECO:0007669"/>
    <property type="project" value="UniProtKB-KW"/>
</dbReference>
<evidence type="ECO:0000256" key="8">
    <source>
        <dbReference type="ARBA" id="ARBA00023002"/>
    </source>
</evidence>
<dbReference type="Pfam" id="PF12637">
    <property type="entry name" value="TSCPD"/>
    <property type="match status" value="1"/>
</dbReference>
<feature type="domain" description="Ribonucleotide reductase large subunit C-terminal" evidence="14">
    <location>
        <begin position="784"/>
        <end position="898"/>
    </location>
</feature>
<accession>A0A0S4LI49</accession>
<evidence type="ECO:0000256" key="2">
    <source>
        <dbReference type="ARBA" id="ARBA00007405"/>
    </source>
</evidence>
<evidence type="ECO:0000259" key="16">
    <source>
        <dbReference type="Pfam" id="PF12637"/>
    </source>
</evidence>
<dbReference type="InterPro" id="IPR050862">
    <property type="entry name" value="RdRp_reductase_class-2"/>
</dbReference>
<feature type="domain" description="Ribonucleotide reductase large subunit C-terminal" evidence="14">
    <location>
        <begin position="182"/>
        <end position="738"/>
    </location>
</feature>
<dbReference type="Pfam" id="PF08471">
    <property type="entry name" value="Ribonuc_red_2_N"/>
    <property type="match status" value="1"/>
</dbReference>
<evidence type="ECO:0000256" key="4">
    <source>
        <dbReference type="ARBA" id="ARBA00014409"/>
    </source>
</evidence>
<dbReference type="SUPFAM" id="SSF75625">
    <property type="entry name" value="YebC-like"/>
    <property type="match status" value="1"/>
</dbReference>
<keyword evidence="8 13" id="KW-0560">Oxidoreductase</keyword>
<dbReference type="PRINTS" id="PR01183">
    <property type="entry name" value="RIBORDTASEM1"/>
</dbReference>
<evidence type="ECO:0000313" key="18">
    <source>
        <dbReference type="Proteomes" id="UP000198736"/>
    </source>
</evidence>
<feature type="domain" description="Ribonucleotide reductase class II vitamin B12-dependent N-terminal" evidence="15">
    <location>
        <begin position="22"/>
        <end position="131"/>
    </location>
</feature>
<dbReference type="InterPro" id="IPR013344">
    <property type="entry name" value="RNR_NrdJ/NrdZ"/>
</dbReference>
<evidence type="ECO:0000259" key="15">
    <source>
        <dbReference type="Pfam" id="PF08471"/>
    </source>
</evidence>
<keyword evidence="7 13" id="KW-0547">Nucleotide-binding</keyword>
<keyword evidence="9" id="KW-1015">Disulfide bond</keyword>
<evidence type="ECO:0000256" key="6">
    <source>
        <dbReference type="ARBA" id="ARBA00022634"/>
    </source>
</evidence>
<dbReference type="NCBIfam" id="TIGR02504">
    <property type="entry name" value="NrdJ_Z"/>
    <property type="match status" value="1"/>
</dbReference>
<dbReference type="NCBIfam" id="NF005736">
    <property type="entry name" value="PRK07562.1"/>
    <property type="match status" value="1"/>
</dbReference>
<keyword evidence="10 13" id="KW-0170">Cobalt</keyword>
<dbReference type="InterPro" id="IPR029072">
    <property type="entry name" value="YebC-like"/>
</dbReference>
<protein>
    <recommendedName>
        <fullName evidence="4 13">Vitamin B12-dependent ribonucleotide reductase</fullName>
        <ecNumber evidence="3 13">1.17.4.1</ecNumber>
    </recommendedName>
</protein>
<evidence type="ECO:0000256" key="1">
    <source>
        <dbReference type="ARBA" id="ARBA00001922"/>
    </source>
</evidence>
<dbReference type="Gene3D" id="3.20.70.20">
    <property type="match status" value="3"/>
</dbReference>
<dbReference type="RefSeq" id="WP_090896232.1">
    <property type="nucleotide sequence ID" value="NZ_CZPZ01000011.1"/>
</dbReference>
<evidence type="ECO:0000259" key="14">
    <source>
        <dbReference type="Pfam" id="PF02867"/>
    </source>
</evidence>
<dbReference type="InterPro" id="IPR000788">
    <property type="entry name" value="RNR_lg_C"/>
</dbReference>
<evidence type="ECO:0000256" key="13">
    <source>
        <dbReference type="RuleBase" id="RU364064"/>
    </source>
</evidence>
<dbReference type="GO" id="GO:0050897">
    <property type="term" value="F:cobalt ion binding"/>
    <property type="evidence" value="ECO:0007669"/>
    <property type="project" value="InterPro"/>
</dbReference>
<dbReference type="InterPro" id="IPR024434">
    <property type="entry name" value="TSCPD_dom"/>
</dbReference>
<evidence type="ECO:0000256" key="7">
    <source>
        <dbReference type="ARBA" id="ARBA00022741"/>
    </source>
</evidence>
<evidence type="ECO:0000256" key="5">
    <source>
        <dbReference type="ARBA" id="ARBA00022628"/>
    </source>
</evidence>
<evidence type="ECO:0000256" key="3">
    <source>
        <dbReference type="ARBA" id="ARBA00012274"/>
    </source>
</evidence>
<sequence>MRIDRRFTRRGQNPYEGITFVKRSSEIRNPDGSTVFKLDDIDVPEAWSQLAIDILAQKYFRKAGVPQRDPNGQPLVGSDGKPVLGGERDARQVFERMAGCWTHWGKSYGYFKTPEDAESFHDEMCYMLARQMAAPNSPQWFNTGLHYAYGLSGPAQGHYYVDPSTREVVKATNAFEHPQPHACFIQSIEDDLVNENGIMDLWVREARLFKYGSGTGTNFSKLRGDGEGLSGGGKSSGLMSFLKIGDRAAGAIKSGGTTRRAAKMVCLDLDHPDIEEFIDWKVIEEQKVAAMVTGSKICAQRLNAVLKACHTVDGEGALRLDLDQKTNPVLCEALTLARRDLVSEAYIQRMFSYAQQGFTHFVFHEYDTNWDGKAYQTVSGQNSNNSVRIPNEFFALLEADGDWQLKRRTNGKVCRTIKARELWDRIAWAAWICADPGTQYDTTINEWHTCPEDGRINASNPCSEYMFLDDTACNLASLNLTKFYTADGQFELEHFRHAVRLWTIALEISVLMASFPSRSIAEKSYQFRTLGLGYANLGTVLMRQGIPYDSPKALAICGAITAIMTGEAYGTSAEMAAELSPFPGYANNREHMLRVIRNHRRAAYQVSHVDYEGLTITPAGIRPEHCPPDMLLAARRAWDHALELGTAYGYRNAQVTVIAPTGTIGLVMDCDTTGIEPDFALVKFKKLAGGGYFKIINQSLPMALANLGYTDQQAQDIVRYCVGARTLKGAPFINHDTLRQKGFDDAALDRLEGSLGQAFEIQFVFNKFTLGEAFCVEKLGMTEAQLNETTFNMLKTLGFTQEEIAAANDFCCGTMTVEGAPYLRAEHLAVFDCANRCGRIGQRSIAVDAHIRMMAAAQPFISGAISKTINMPADATLEDVKAAYLLAWKSMVKAVALYRDGSKLSQPLSASTDSGKAVETATGVMGMAEKITERVLVRYLAKRRPLPSRRSGYTQKAIVGGHKLYLRTGEYEDGTVGEIFLDMHKEGAAFRSLMNCFAIAISLGLQHGVPLEEFVEAFVFTRFEPNGPVKLNDRIKMSTSIIDYIFRELAVTYLDRYDLAQVKEDDLRMDSMKKDNMDPECFEEEADLDALAKSSIITEHLPIRRNGGKGNGHGNGHSVARQVEIMRETVTLTEVQNAKEAKVKGYEGDPCQECKQFTMVRNGTCLKCVTCGATSGCS</sequence>
<comment type="catalytic activity">
    <reaction evidence="12 13">
        <text>a 2'-deoxyribonucleoside 5'-diphosphate + [thioredoxin]-disulfide + H2O = a ribonucleoside 5'-diphosphate + [thioredoxin]-dithiol</text>
        <dbReference type="Rhea" id="RHEA:23252"/>
        <dbReference type="Rhea" id="RHEA-COMP:10698"/>
        <dbReference type="Rhea" id="RHEA-COMP:10700"/>
        <dbReference type="ChEBI" id="CHEBI:15377"/>
        <dbReference type="ChEBI" id="CHEBI:29950"/>
        <dbReference type="ChEBI" id="CHEBI:50058"/>
        <dbReference type="ChEBI" id="CHEBI:57930"/>
        <dbReference type="ChEBI" id="CHEBI:73316"/>
        <dbReference type="EC" id="1.17.4.1"/>
    </reaction>
</comment>
<keyword evidence="5 13" id="KW-0846">Cobalamin</keyword>
<dbReference type="GO" id="GO:0004748">
    <property type="term" value="F:ribonucleoside-diphosphate reductase activity, thioredoxin disulfide as acceptor"/>
    <property type="evidence" value="ECO:0007669"/>
    <property type="project" value="UniProtKB-EC"/>
</dbReference>
<dbReference type="AlphaFoldDB" id="A0A0S4LI49"/>
<name>A0A0S4LI49_9BACT</name>
<dbReference type="Proteomes" id="UP000198736">
    <property type="component" value="Unassembled WGS sequence"/>
</dbReference>
<dbReference type="EC" id="1.17.4.1" evidence="3 13"/>
<dbReference type="CDD" id="cd02888">
    <property type="entry name" value="RNR_II_dimer"/>
    <property type="match status" value="1"/>
</dbReference>